<dbReference type="EMBL" id="JAACAK010000006">
    <property type="protein sequence ID" value="NIR73658.1"/>
    <property type="molecule type" value="Genomic_DNA"/>
</dbReference>
<dbReference type="InterPro" id="IPR041095">
    <property type="entry name" value="EFG_II"/>
</dbReference>
<keyword evidence="1" id="KW-0547">Nucleotide-binding</keyword>
<organism evidence="4 5">
    <name type="scientific">Candidatus Kutchimonas denitrificans</name>
    <dbReference type="NCBI Taxonomy" id="3056748"/>
    <lineage>
        <taxon>Bacteria</taxon>
        <taxon>Pseudomonadati</taxon>
        <taxon>Gemmatimonadota</taxon>
        <taxon>Gemmatimonadia</taxon>
        <taxon>Candidatus Palauibacterales</taxon>
        <taxon>Candidatus Palauibacteraceae</taxon>
        <taxon>Candidatus Kutchimonas</taxon>
    </lineage>
</organism>
<protein>
    <submittedName>
        <fullName evidence="4">Elongation factor G</fullName>
    </submittedName>
</protein>
<dbReference type="Gene3D" id="3.30.70.870">
    <property type="entry name" value="Elongation Factor G (Translational Gtpase), domain 3"/>
    <property type="match status" value="1"/>
</dbReference>
<dbReference type="Pfam" id="PF14492">
    <property type="entry name" value="EFG_III"/>
    <property type="match status" value="1"/>
</dbReference>
<proteinExistence type="predicted"/>
<accession>A0AAE4Z514</accession>
<sequence length="117" mass="12612">MTEKLAHISVAQGKERHEVPMLHAGDIGVVAKLKNTHTNDTLAAASSPVVVEPIPFSVPDSSIAVKAASRSDEDKLGEVLPKLHEEEPTFEAGFDAEARQTIIKGLGELHLDVQIER</sequence>
<feature type="non-terminal residue" evidence="4">
    <location>
        <position position="117"/>
    </location>
</feature>
<gene>
    <name evidence="4" type="primary">fusA</name>
    <name evidence="4" type="ORF">GWO12_00870</name>
</gene>
<dbReference type="PANTHER" id="PTHR43261">
    <property type="entry name" value="TRANSLATION ELONGATION FACTOR G-RELATED"/>
    <property type="match status" value="1"/>
</dbReference>
<dbReference type="SUPFAM" id="SSF50447">
    <property type="entry name" value="Translation proteins"/>
    <property type="match status" value="1"/>
</dbReference>
<dbReference type="SUPFAM" id="SSF54980">
    <property type="entry name" value="EF-G C-terminal domain-like"/>
    <property type="match status" value="1"/>
</dbReference>
<evidence type="ECO:0000313" key="5">
    <source>
        <dbReference type="Proteomes" id="UP000702544"/>
    </source>
</evidence>
<reference evidence="4 5" key="1">
    <citation type="submission" date="2020-01" db="EMBL/GenBank/DDBJ databases">
        <title>Genomes assembled from Gulf of Kutch pelagic sediment metagenomes.</title>
        <authorList>
            <person name="Chandrashekar M."/>
            <person name="Mahajan M.S."/>
            <person name="Dave K.J."/>
            <person name="Vatsa P."/>
            <person name="Nathani N.M."/>
        </authorList>
    </citation>
    <scope>NUCLEOTIDE SEQUENCE [LARGE SCALE GENOMIC DNA]</scope>
    <source>
        <strain evidence="4">KS3-K002</strain>
    </source>
</reference>
<dbReference type="GO" id="GO:0003746">
    <property type="term" value="F:translation elongation factor activity"/>
    <property type="evidence" value="ECO:0007669"/>
    <property type="project" value="UniProtKB-KW"/>
</dbReference>
<dbReference type="InterPro" id="IPR009000">
    <property type="entry name" value="Transl_B-barrel_sf"/>
</dbReference>
<evidence type="ECO:0000256" key="2">
    <source>
        <dbReference type="ARBA" id="ARBA00023134"/>
    </source>
</evidence>
<evidence type="ECO:0000313" key="4">
    <source>
        <dbReference type="EMBL" id="NIR73658.1"/>
    </source>
</evidence>
<keyword evidence="4" id="KW-0648">Protein biosynthesis</keyword>
<keyword evidence="4" id="KW-0251">Elongation factor</keyword>
<dbReference type="Proteomes" id="UP000702544">
    <property type="component" value="Unassembled WGS sequence"/>
</dbReference>
<name>A0AAE4Z514_9BACT</name>
<comment type="caution">
    <text evidence="4">The sequence shown here is derived from an EMBL/GenBank/DDBJ whole genome shotgun (WGS) entry which is preliminary data.</text>
</comment>
<dbReference type="PANTHER" id="PTHR43261:SF6">
    <property type="entry name" value="ELONGATION FACTOR G-LIKE PROTEIN"/>
    <property type="match status" value="1"/>
</dbReference>
<feature type="domain" description="Elongation Factor G" evidence="3">
    <location>
        <begin position="58"/>
        <end position="117"/>
    </location>
</feature>
<evidence type="ECO:0000259" key="3">
    <source>
        <dbReference type="Pfam" id="PF14492"/>
    </source>
</evidence>
<keyword evidence="2" id="KW-0342">GTP-binding</keyword>
<dbReference type="GO" id="GO:0005525">
    <property type="term" value="F:GTP binding"/>
    <property type="evidence" value="ECO:0007669"/>
    <property type="project" value="UniProtKB-KW"/>
</dbReference>
<dbReference type="Gene3D" id="2.40.30.10">
    <property type="entry name" value="Translation factors"/>
    <property type="match status" value="1"/>
</dbReference>
<dbReference type="InterPro" id="IPR035647">
    <property type="entry name" value="EFG_III/V"/>
</dbReference>
<evidence type="ECO:0000256" key="1">
    <source>
        <dbReference type="ARBA" id="ARBA00022741"/>
    </source>
</evidence>
<dbReference type="GO" id="GO:0032790">
    <property type="term" value="P:ribosome disassembly"/>
    <property type="evidence" value="ECO:0007669"/>
    <property type="project" value="TreeGrafter"/>
</dbReference>
<dbReference type="AlphaFoldDB" id="A0AAE4Z514"/>